<gene>
    <name evidence="5" type="ORF">FisN_2Hh125</name>
</gene>
<evidence type="ECO:0000259" key="4">
    <source>
        <dbReference type="Pfam" id="PF00646"/>
    </source>
</evidence>
<name>A0A1Z5KP56_FISSO</name>
<dbReference type="CDD" id="cd09917">
    <property type="entry name" value="F-box_SF"/>
    <property type="match status" value="1"/>
</dbReference>
<dbReference type="PROSITE" id="PS50088">
    <property type="entry name" value="ANK_REPEAT"/>
    <property type="match status" value="1"/>
</dbReference>
<protein>
    <recommendedName>
        <fullName evidence="4">F-box domain-containing protein</fullName>
    </recommendedName>
</protein>
<sequence>MSNSHDNLIANEGWEQYTELLPENDSNESSSSVEFDVTEEATLTTSINTSLVKISSCYFSVAASDAAKDSVNDLLSLLDEHTEEEASSSANEILYNDVMMHVLSYLDLPDLAAFSETSKTSNYECFYFLQHQLQRASLQDVPSAHGLEIVARLASLDGSRLKCILQEYLCSNTSLRDPPLSLTMLRKWIKNHVHHPPHRSALAARAALLVTLLGGAASLMTEHSIPAADFSHIILRLGVVGSLMGAAMVSETEKRSMLERMEALAHSMQSMSAAKVYEAYKANARFQGTEEASSVSQIPKQVPSGCVGAFRKALASSRSVVAEIITARRAEKFSLYSEHIQNQLSTLLIDACASDDMLETVKLLVQQQCVPIDKFHVGSDGTQTCPLHASAFHGSLQVLEFLCRGVDDTASGDGGMADVNQRDVNGWSALHFAAGSNNPSTVQILLRHGAKDVEAVNGYTSLQWALRLQNAEVAAVLQQTEHHPQWLSREPLTNLARQIFSLIPSH</sequence>
<dbReference type="Pfam" id="PF00646">
    <property type="entry name" value="F-box"/>
    <property type="match status" value="1"/>
</dbReference>
<dbReference type="PANTHER" id="PTHR24171">
    <property type="entry name" value="ANKYRIN REPEAT DOMAIN-CONTAINING PROTEIN 39-RELATED"/>
    <property type="match status" value="1"/>
</dbReference>
<proteinExistence type="predicted"/>
<dbReference type="InterPro" id="IPR002110">
    <property type="entry name" value="Ankyrin_rpt"/>
</dbReference>
<reference evidence="5 6" key="1">
    <citation type="journal article" date="2015" name="Plant Cell">
        <title>Oil accumulation by the oleaginous diatom Fistulifera solaris as revealed by the genome and transcriptome.</title>
        <authorList>
            <person name="Tanaka T."/>
            <person name="Maeda Y."/>
            <person name="Veluchamy A."/>
            <person name="Tanaka M."/>
            <person name="Abida H."/>
            <person name="Marechal E."/>
            <person name="Bowler C."/>
            <person name="Muto M."/>
            <person name="Sunaga Y."/>
            <person name="Tanaka M."/>
            <person name="Yoshino T."/>
            <person name="Taniguchi T."/>
            <person name="Fukuda Y."/>
            <person name="Nemoto M."/>
            <person name="Matsumoto M."/>
            <person name="Wong P.S."/>
            <person name="Aburatani S."/>
            <person name="Fujibuchi W."/>
        </authorList>
    </citation>
    <scope>NUCLEOTIDE SEQUENCE [LARGE SCALE GENOMIC DNA]</scope>
    <source>
        <strain evidence="5 6">JPCC DA0580</strain>
    </source>
</reference>
<evidence type="ECO:0000256" key="1">
    <source>
        <dbReference type="ARBA" id="ARBA00022737"/>
    </source>
</evidence>
<evidence type="ECO:0000256" key="2">
    <source>
        <dbReference type="ARBA" id="ARBA00023043"/>
    </source>
</evidence>
<dbReference type="InParanoid" id="A0A1Z5KP56"/>
<dbReference type="PROSITE" id="PS50297">
    <property type="entry name" value="ANK_REP_REGION"/>
    <property type="match status" value="1"/>
</dbReference>
<dbReference type="SUPFAM" id="SSF48403">
    <property type="entry name" value="Ankyrin repeat"/>
    <property type="match status" value="1"/>
</dbReference>
<feature type="domain" description="F-box" evidence="4">
    <location>
        <begin position="95"/>
        <end position="121"/>
    </location>
</feature>
<dbReference type="Proteomes" id="UP000198406">
    <property type="component" value="Unassembled WGS sequence"/>
</dbReference>
<keyword evidence="1" id="KW-0677">Repeat</keyword>
<keyword evidence="6" id="KW-1185">Reference proteome</keyword>
<evidence type="ECO:0000256" key="3">
    <source>
        <dbReference type="PROSITE-ProRule" id="PRU00023"/>
    </source>
</evidence>
<dbReference type="InterPro" id="IPR036770">
    <property type="entry name" value="Ankyrin_rpt-contain_sf"/>
</dbReference>
<keyword evidence="2 3" id="KW-0040">ANK repeat</keyword>
<evidence type="ECO:0000313" key="6">
    <source>
        <dbReference type="Proteomes" id="UP000198406"/>
    </source>
</evidence>
<evidence type="ECO:0000313" key="5">
    <source>
        <dbReference type="EMBL" id="GAX28056.1"/>
    </source>
</evidence>
<dbReference type="InterPro" id="IPR001810">
    <property type="entry name" value="F-box_dom"/>
</dbReference>
<comment type="caution">
    <text evidence="5">The sequence shown here is derived from an EMBL/GenBank/DDBJ whole genome shotgun (WGS) entry which is preliminary data.</text>
</comment>
<dbReference type="Pfam" id="PF12796">
    <property type="entry name" value="Ank_2"/>
    <property type="match status" value="1"/>
</dbReference>
<dbReference type="Gene3D" id="1.25.40.20">
    <property type="entry name" value="Ankyrin repeat-containing domain"/>
    <property type="match status" value="1"/>
</dbReference>
<dbReference type="OrthoDB" id="194358at2759"/>
<organism evidence="5 6">
    <name type="scientific">Fistulifera solaris</name>
    <name type="common">Oleaginous diatom</name>
    <dbReference type="NCBI Taxonomy" id="1519565"/>
    <lineage>
        <taxon>Eukaryota</taxon>
        <taxon>Sar</taxon>
        <taxon>Stramenopiles</taxon>
        <taxon>Ochrophyta</taxon>
        <taxon>Bacillariophyta</taxon>
        <taxon>Bacillariophyceae</taxon>
        <taxon>Bacillariophycidae</taxon>
        <taxon>Naviculales</taxon>
        <taxon>Naviculaceae</taxon>
        <taxon>Fistulifera</taxon>
    </lineage>
</organism>
<dbReference type="AlphaFoldDB" id="A0A1Z5KP56"/>
<dbReference type="SMART" id="SM00248">
    <property type="entry name" value="ANK"/>
    <property type="match status" value="3"/>
</dbReference>
<accession>A0A1Z5KP56</accession>
<feature type="repeat" description="ANK" evidence="3">
    <location>
        <begin position="425"/>
        <end position="450"/>
    </location>
</feature>
<dbReference type="EMBL" id="BDSP01000264">
    <property type="protein sequence ID" value="GAX28056.1"/>
    <property type="molecule type" value="Genomic_DNA"/>
</dbReference>